<keyword evidence="2" id="KW-1185">Reference proteome</keyword>
<dbReference type="Proteomes" id="UP000756921">
    <property type="component" value="Unassembled WGS sequence"/>
</dbReference>
<evidence type="ECO:0000313" key="1">
    <source>
        <dbReference type="EMBL" id="KAF9729089.1"/>
    </source>
</evidence>
<protein>
    <submittedName>
        <fullName evidence="1">Uncharacterized protein</fullName>
    </submittedName>
</protein>
<name>A0A9P6G536_9PLEO</name>
<evidence type="ECO:0000313" key="2">
    <source>
        <dbReference type="Proteomes" id="UP000756921"/>
    </source>
</evidence>
<gene>
    <name evidence="1" type="ORF">PMIN01_12779</name>
</gene>
<proteinExistence type="predicted"/>
<sequence length="29" mass="3399">MQASHVAPYLCECRLRQVKFEAKKPVPRL</sequence>
<dbReference type="EMBL" id="WJXW01000017">
    <property type="protein sequence ID" value="KAF9729089.1"/>
    <property type="molecule type" value="Genomic_DNA"/>
</dbReference>
<reference evidence="1" key="1">
    <citation type="journal article" date="2020" name="Mol. Plant Microbe Interact.">
        <title>Genome Sequence of the Biocontrol Agent Coniothyrium minitans strain Conio (IMI 134523).</title>
        <authorList>
            <person name="Patel D."/>
            <person name="Shittu T.A."/>
            <person name="Baroncelli R."/>
            <person name="Muthumeenakshi S."/>
            <person name="Osborne T.H."/>
            <person name="Janganan T.K."/>
            <person name="Sreenivasaprasad S."/>
        </authorList>
    </citation>
    <scope>NUCLEOTIDE SEQUENCE</scope>
    <source>
        <strain evidence="1">Conio</strain>
    </source>
</reference>
<dbReference type="AlphaFoldDB" id="A0A9P6G536"/>
<comment type="caution">
    <text evidence="1">The sequence shown here is derived from an EMBL/GenBank/DDBJ whole genome shotgun (WGS) entry which is preliminary data.</text>
</comment>
<accession>A0A9P6G536</accession>
<organism evidence="1 2">
    <name type="scientific">Paraphaeosphaeria minitans</name>
    <dbReference type="NCBI Taxonomy" id="565426"/>
    <lineage>
        <taxon>Eukaryota</taxon>
        <taxon>Fungi</taxon>
        <taxon>Dikarya</taxon>
        <taxon>Ascomycota</taxon>
        <taxon>Pezizomycotina</taxon>
        <taxon>Dothideomycetes</taxon>
        <taxon>Pleosporomycetidae</taxon>
        <taxon>Pleosporales</taxon>
        <taxon>Massarineae</taxon>
        <taxon>Didymosphaeriaceae</taxon>
        <taxon>Paraphaeosphaeria</taxon>
    </lineage>
</organism>